<dbReference type="Proteomes" id="UP000813461">
    <property type="component" value="Unassembled WGS sequence"/>
</dbReference>
<feature type="region of interest" description="Disordered" evidence="1">
    <location>
        <begin position="228"/>
        <end position="252"/>
    </location>
</feature>
<dbReference type="AlphaFoldDB" id="A0A8K0R0S1"/>
<evidence type="ECO:0000313" key="2">
    <source>
        <dbReference type="EMBL" id="KAH7078375.1"/>
    </source>
</evidence>
<feature type="region of interest" description="Disordered" evidence="1">
    <location>
        <begin position="257"/>
        <end position="276"/>
    </location>
</feature>
<keyword evidence="3" id="KW-1185">Reference proteome</keyword>
<evidence type="ECO:0000256" key="1">
    <source>
        <dbReference type="SAM" id="MobiDB-lite"/>
    </source>
</evidence>
<proteinExistence type="predicted"/>
<reference evidence="2" key="1">
    <citation type="journal article" date="2021" name="Nat. Commun.">
        <title>Genetic determinants of endophytism in the Arabidopsis root mycobiome.</title>
        <authorList>
            <person name="Mesny F."/>
            <person name="Miyauchi S."/>
            <person name="Thiergart T."/>
            <person name="Pickel B."/>
            <person name="Atanasova L."/>
            <person name="Karlsson M."/>
            <person name="Huettel B."/>
            <person name="Barry K.W."/>
            <person name="Haridas S."/>
            <person name="Chen C."/>
            <person name="Bauer D."/>
            <person name="Andreopoulos W."/>
            <person name="Pangilinan J."/>
            <person name="LaButti K."/>
            <person name="Riley R."/>
            <person name="Lipzen A."/>
            <person name="Clum A."/>
            <person name="Drula E."/>
            <person name="Henrissat B."/>
            <person name="Kohler A."/>
            <person name="Grigoriev I.V."/>
            <person name="Martin F.M."/>
            <person name="Hacquard S."/>
        </authorList>
    </citation>
    <scope>NUCLEOTIDE SEQUENCE</scope>
    <source>
        <strain evidence="2">MPI-SDFR-AT-0120</strain>
    </source>
</reference>
<protein>
    <submittedName>
        <fullName evidence="2">Uncharacterized protein</fullName>
    </submittedName>
</protein>
<dbReference type="EMBL" id="JAGMVJ010000017">
    <property type="protein sequence ID" value="KAH7078375.1"/>
    <property type="molecule type" value="Genomic_DNA"/>
</dbReference>
<accession>A0A8K0R0S1</accession>
<organism evidence="2 3">
    <name type="scientific">Paraphoma chrysanthemicola</name>
    <dbReference type="NCBI Taxonomy" id="798071"/>
    <lineage>
        <taxon>Eukaryota</taxon>
        <taxon>Fungi</taxon>
        <taxon>Dikarya</taxon>
        <taxon>Ascomycota</taxon>
        <taxon>Pezizomycotina</taxon>
        <taxon>Dothideomycetes</taxon>
        <taxon>Pleosporomycetidae</taxon>
        <taxon>Pleosporales</taxon>
        <taxon>Pleosporineae</taxon>
        <taxon>Phaeosphaeriaceae</taxon>
        <taxon>Paraphoma</taxon>
    </lineage>
</organism>
<evidence type="ECO:0000313" key="3">
    <source>
        <dbReference type="Proteomes" id="UP000813461"/>
    </source>
</evidence>
<name>A0A8K0R0S1_9PLEO</name>
<feature type="compositionally biased region" description="Polar residues" evidence="1">
    <location>
        <begin position="240"/>
        <end position="250"/>
    </location>
</feature>
<comment type="caution">
    <text evidence="2">The sequence shown here is derived from an EMBL/GenBank/DDBJ whole genome shotgun (WGS) entry which is preliminary data.</text>
</comment>
<gene>
    <name evidence="2" type="ORF">FB567DRAFT_134519</name>
</gene>
<dbReference type="OrthoDB" id="3801515at2759"/>
<sequence length="343" mass="37318">MRQIFEDAGDEQHMSHTIPTGLYPQLPNISRKASASPVKTTCLDLTCSPSYRQESLCLSTNLLVGVAPHGVGQASLPHLSERSSGSWSDDSGYIITTSRGIRRSVFPPLKEQIYSWLAGISDPEDLAVDDDHALDLTACPVSDSLTGDCEVSSSFSAAREREDEVTLTLRTAAVMSSTSMAEDPFLINDDIPDTLSATFISEANQMVDDMTSDAPNRLATNCIGEICTGRQDDNERPPQELTSHTKTNTRPVDVQATEEEEVQLSPLSPNVCIERGPTRYHSNRNLRASNITATPCKGRASRPTPAAQMKENAHIEEKGTRGLGILTPHGKGLSIRSRVLQRD</sequence>